<dbReference type="InterPro" id="IPR033116">
    <property type="entry name" value="TRYPSIN_SER"/>
</dbReference>
<dbReference type="EnsemblMetazoa" id="MDOA008345-RA">
    <property type="protein sequence ID" value="MDOA008345-PA"/>
    <property type="gene ID" value="MDOA008345"/>
</dbReference>
<dbReference type="FunFam" id="2.40.10.10:FF:000002">
    <property type="entry name" value="Transmembrane protease serine"/>
    <property type="match status" value="1"/>
</dbReference>
<proteinExistence type="inferred from homology"/>
<evidence type="ECO:0000313" key="4">
    <source>
        <dbReference type="EnsemblMetazoa" id="MDOA008345-PA"/>
    </source>
</evidence>
<dbReference type="InterPro" id="IPR043504">
    <property type="entry name" value="Peptidase_S1_PA_chymotrypsin"/>
</dbReference>
<comment type="similarity">
    <text evidence="2">Belongs to the peptidase S1 family. CLIP subfamily.</text>
</comment>
<dbReference type="InterPro" id="IPR009003">
    <property type="entry name" value="Peptidase_S1_PA"/>
</dbReference>
<sequence>MAGLEFERPFVKFFLVMGFICFNLTIIKAEETKTIKCGQRNPQGIPTAAASTPSIGESKFGEFPWTIDIANEGRVFCVGSLIHPRVVLTAGQCVALPEDIPNLKLRAGLWDRESNPEHYPYQERSIEKIILHDDLGRSRRRRRNDIALVIVNAPFVLADHIKTVCLPPANYVAPNGTTCYATGWGKQSLRGDHSQRMKLVPLTRIEDGICEREMEIQLHSSVMCAVGQNGSDTCSGDSGGPLVSRINADQEVYHQIGITSFGISCFDGSPGGYTNVGHLREWIDEQMKENDLETSTYIHE</sequence>
<dbReference type="InterPro" id="IPR001314">
    <property type="entry name" value="Peptidase_S1A"/>
</dbReference>
<dbReference type="CDD" id="cd00190">
    <property type="entry name" value="Tryp_SPc"/>
    <property type="match status" value="1"/>
</dbReference>
<dbReference type="InterPro" id="IPR001254">
    <property type="entry name" value="Trypsin_dom"/>
</dbReference>
<evidence type="ECO:0000259" key="3">
    <source>
        <dbReference type="PROSITE" id="PS50240"/>
    </source>
</evidence>
<dbReference type="PROSITE" id="PS00135">
    <property type="entry name" value="TRYPSIN_SER"/>
    <property type="match status" value="1"/>
</dbReference>
<protein>
    <recommendedName>
        <fullName evidence="3">Peptidase S1 domain-containing protein</fullName>
    </recommendedName>
</protein>
<organism evidence="4">
    <name type="scientific">Musca domestica</name>
    <name type="common">House fly</name>
    <dbReference type="NCBI Taxonomy" id="7370"/>
    <lineage>
        <taxon>Eukaryota</taxon>
        <taxon>Metazoa</taxon>
        <taxon>Ecdysozoa</taxon>
        <taxon>Arthropoda</taxon>
        <taxon>Hexapoda</taxon>
        <taxon>Insecta</taxon>
        <taxon>Pterygota</taxon>
        <taxon>Neoptera</taxon>
        <taxon>Endopterygota</taxon>
        <taxon>Diptera</taxon>
        <taxon>Brachycera</taxon>
        <taxon>Muscomorpha</taxon>
        <taxon>Muscoidea</taxon>
        <taxon>Muscidae</taxon>
        <taxon>Musca</taxon>
    </lineage>
</organism>
<dbReference type="GO" id="GO:0006508">
    <property type="term" value="P:proteolysis"/>
    <property type="evidence" value="ECO:0007669"/>
    <property type="project" value="InterPro"/>
</dbReference>
<name>A0A1I8MTP9_MUSDO</name>
<dbReference type="Pfam" id="PF00089">
    <property type="entry name" value="Trypsin"/>
    <property type="match status" value="1"/>
</dbReference>
<accession>A0A1I8MTP9</accession>
<dbReference type="Gene3D" id="2.40.10.10">
    <property type="entry name" value="Trypsin-like serine proteases"/>
    <property type="match status" value="1"/>
</dbReference>
<feature type="domain" description="Peptidase S1" evidence="3">
    <location>
        <begin position="35"/>
        <end position="288"/>
    </location>
</feature>
<dbReference type="AlphaFoldDB" id="A0A1I8MTP9"/>
<dbReference type="InterPro" id="IPR051487">
    <property type="entry name" value="Ser/Thr_Proteases_Immune/Dev"/>
</dbReference>
<dbReference type="VEuPathDB" id="VectorBase:MDOMA2_018538"/>
<dbReference type="GO" id="GO:0004252">
    <property type="term" value="F:serine-type endopeptidase activity"/>
    <property type="evidence" value="ECO:0007669"/>
    <property type="project" value="InterPro"/>
</dbReference>
<evidence type="ECO:0000256" key="2">
    <source>
        <dbReference type="ARBA" id="ARBA00024195"/>
    </source>
</evidence>
<keyword evidence="1" id="KW-1015">Disulfide bond</keyword>
<dbReference type="PANTHER" id="PTHR24256">
    <property type="entry name" value="TRYPTASE-RELATED"/>
    <property type="match status" value="1"/>
</dbReference>
<dbReference type="PROSITE" id="PS50240">
    <property type="entry name" value="TRYPSIN_DOM"/>
    <property type="match status" value="1"/>
</dbReference>
<dbReference type="STRING" id="7370.A0A1I8MTP9"/>
<gene>
    <name evidence="4" type="primary">101893993</name>
</gene>
<dbReference type="eggNOG" id="KOG3627">
    <property type="taxonomic scope" value="Eukaryota"/>
</dbReference>
<dbReference type="VEuPathDB" id="VectorBase:MDOA008345"/>
<dbReference type="PRINTS" id="PR00722">
    <property type="entry name" value="CHYMOTRYPSIN"/>
</dbReference>
<reference evidence="4" key="1">
    <citation type="submission" date="2020-05" db="UniProtKB">
        <authorList>
            <consortium name="EnsemblMetazoa"/>
        </authorList>
    </citation>
    <scope>IDENTIFICATION</scope>
    <source>
        <strain evidence="4">Aabys</strain>
    </source>
</reference>
<dbReference type="SMART" id="SM00020">
    <property type="entry name" value="Tryp_SPc"/>
    <property type="match status" value="1"/>
</dbReference>
<dbReference type="SUPFAM" id="SSF50494">
    <property type="entry name" value="Trypsin-like serine proteases"/>
    <property type="match status" value="1"/>
</dbReference>
<evidence type="ECO:0000256" key="1">
    <source>
        <dbReference type="ARBA" id="ARBA00023157"/>
    </source>
</evidence>